<dbReference type="GO" id="GO:0016491">
    <property type="term" value="F:oxidoreductase activity"/>
    <property type="evidence" value="ECO:0007669"/>
    <property type="project" value="UniProtKB-KW"/>
</dbReference>
<proteinExistence type="predicted"/>
<keyword evidence="6" id="KW-1185">Reference proteome</keyword>
<dbReference type="Pfam" id="PF03450">
    <property type="entry name" value="CO_deh_flav_C"/>
    <property type="match status" value="1"/>
</dbReference>
<dbReference type="InterPro" id="IPR016169">
    <property type="entry name" value="FAD-bd_PCMH_sub2"/>
</dbReference>
<gene>
    <name evidence="5" type="ORF">EET67_18705</name>
</gene>
<evidence type="ECO:0000313" key="5">
    <source>
        <dbReference type="EMBL" id="RUM96197.1"/>
    </source>
</evidence>
<comment type="caution">
    <text evidence="5">The sequence shown here is derived from an EMBL/GenBank/DDBJ whole genome shotgun (WGS) entry which is preliminary data.</text>
</comment>
<dbReference type="SUPFAM" id="SSF55447">
    <property type="entry name" value="CO dehydrogenase flavoprotein C-terminal domain-like"/>
    <property type="match status" value="1"/>
</dbReference>
<sequence length="289" mass="30924">MRPASFEYHRATSLDHALELLHEFGEEGRPIAGGQSLVPMMNFRLARPGHLVDINRLPLGGIEIDGQVLRIGALTRHEAYFNDPLIARHFPAFLDAVHYIGHPTIRRNGSIGGSISHADPTAELPAVAVLHDADIVVRSVQGTRKIKAVEFFLSAYVTAIEPGEMVVALEFPLPPSASTGSFIEQSERSGDFGTASIGITLQFAGGKIGKAAMVCSGADLFPIRAPEIEEFLVGKALADPGAAEAGRIFAASIDPVDDHIASADYRRGLIAELTRRAIEAACTRALDKS</sequence>
<dbReference type="InterPro" id="IPR051312">
    <property type="entry name" value="Diverse_Substr_Oxidored"/>
</dbReference>
<keyword evidence="1" id="KW-0285">Flavoprotein</keyword>
<organism evidence="5 6">
    <name type="scientific">Borborobacter arsenicus</name>
    <dbReference type="NCBI Taxonomy" id="1851146"/>
    <lineage>
        <taxon>Bacteria</taxon>
        <taxon>Pseudomonadati</taxon>
        <taxon>Pseudomonadota</taxon>
        <taxon>Alphaproteobacteria</taxon>
        <taxon>Hyphomicrobiales</taxon>
        <taxon>Phyllobacteriaceae</taxon>
        <taxon>Borborobacter</taxon>
    </lineage>
</organism>
<dbReference type="OrthoDB" id="9793944at2"/>
<dbReference type="InterPro" id="IPR002346">
    <property type="entry name" value="Mopterin_DH_FAD-bd"/>
</dbReference>
<evidence type="ECO:0000256" key="2">
    <source>
        <dbReference type="ARBA" id="ARBA00022827"/>
    </source>
</evidence>
<dbReference type="InterPro" id="IPR016167">
    <property type="entry name" value="FAD-bd_PCMH_sub1"/>
</dbReference>
<dbReference type="InterPro" id="IPR036318">
    <property type="entry name" value="FAD-bd_PCMH-like_sf"/>
</dbReference>
<evidence type="ECO:0000313" key="6">
    <source>
        <dbReference type="Proteomes" id="UP000281647"/>
    </source>
</evidence>
<evidence type="ECO:0000259" key="4">
    <source>
        <dbReference type="PROSITE" id="PS51387"/>
    </source>
</evidence>
<reference evidence="5 6" key="1">
    <citation type="submission" date="2018-11" db="EMBL/GenBank/DDBJ databases">
        <title>Pseudaminobacter arsenicus sp. nov., an arsenic-resistant bacterium isolated from arsenic-rich aquifers.</title>
        <authorList>
            <person name="Mu Y."/>
        </authorList>
    </citation>
    <scope>NUCLEOTIDE SEQUENCE [LARGE SCALE GENOMIC DNA]</scope>
    <source>
        <strain evidence="5 6">CB3</strain>
    </source>
</reference>
<dbReference type="GO" id="GO:0071949">
    <property type="term" value="F:FAD binding"/>
    <property type="evidence" value="ECO:0007669"/>
    <property type="project" value="InterPro"/>
</dbReference>
<dbReference type="RefSeq" id="WP_128628069.1">
    <property type="nucleotide sequence ID" value="NZ_RKST01000021.1"/>
</dbReference>
<keyword evidence="2" id="KW-0274">FAD</keyword>
<dbReference type="PROSITE" id="PS51387">
    <property type="entry name" value="FAD_PCMH"/>
    <property type="match status" value="1"/>
</dbReference>
<evidence type="ECO:0000256" key="1">
    <source>
        <dbReference type="ARBA" id="ARBA00022630"/>
    </source>
</evidence>
<dbReference type="EMBL" id="RKST01000021">
    <property type="protein sequence ID" value="RUM96197.1"/>
    <property type="molecule type" value="Genomic_DNA"/>
</dbReference>
<dbReference type="InterPro" id="IPR005107">
    <property type="entry name" value="CO_DH_flav_C"/>
</dbReference>
<dbReference type="PANTHER" id="PTHR42659:SF2">
    <property type="entry name" value="XANTHINE DEHYDROGENASE SUBUNIT C-RELATED"/>
    <property type="match status" value="1"/>
</dbReference>
<protein>
    <submittedName>
        <fullName evidence="5">Xanthine dehydrogenase family protein subunit M</fullName>
    </submittedName>
</protein>
<dbReference type="InterPro" id="IPR016166">
    <property type="entry name" value="FAD-bd_PCMH"/>
</dbReference>
<dbReference type="SMART" id="SM01092">
    <property type="entry name" value="CO_deh_flav_C"/>
    <property type="match status" value="1"/>
</dbReference>
<dbReference type="Proteomes" id="UP000281647">
    <property type="component" value="Unassembled WGS sequence"/>
</dbReference>
<dbReference type="InterPro" id="IPR036683">
    <property type="entry name" value="CO_DH_flav_C_dom_sf"/>
</dbReference>
<dbReference type="Gene3D" id="3.30.465.10">
    <property type="match status" value="1"/>
</dbReference>
<feature type="domain" description="FAD-binding PCMH-type" evidence="4">
    <location>
        <begin position="1"/>
        <end position="176"/>
    </location>
</feature>
<dbReference type="Gene3D" id="3.30.390.50">
    <property type="entry name" value="CO dehydrogenase flavoprotein, C-terminal domain"/>
    <property type="match status" value="1"/>
</dbReference>
<name>A0A432V1Y7_9HYPH</name>
<accession>A0A432V1Y7</accession>
<dbReference type="SUPFAM" id="SSF56176">
    <property type="entry name" value="FAD-binding/transporter-associated domain-like"/>
    <property type="match status" value="1"/>
</dbReference>
<dbReference type="PANTHER" id="PTHR42659">
    <property type="entry name" value="XANTHINE DEHYDROGENASE SUBUNIT C-RELATED"/>
    <property type="match status" value="1"/>
</dbReference>
<evidence type="ECO:0000256" key="3">
    <source>
        <dbReference type="ARBA" id="ARBA00023002"/>
    </source>
</evidence>
<dbReference type="Pfam" id="PF00941">
    <property type="entry name" value="FAD_binding_5"/>
    <property type="match status" value="1"/>
</dbReference>
<keyword evidence="3" id="KW-0560">Oxidoreductase</keyword>
<dbReference type="AlphaFoldDB" id="A0A432V1Y7"/>
<dbReference type="Gene3D" id="3.30.43.10">
    <property type="entry name" value="Uridine Diphospho-n-acetylenolpyruvylglucosamine Reductase, domain 2"/>
    <property type="match status" value="1"/>
</dbReference>